<reference evidence="3 4" key="1">
    <citation type="submission" date="2016-10" db="EMBL/GenBank/DDBJ databases">
        <authorList>
            <person name="de Groot N.N."/>
        </authorList>
    </citation>
    <scope>NUCLEOTIDE SEQUENCE [LARGE SCALE GENOMIC DNA]</scope>
    <source>
        <strain evidence="3 4">DSM 21741</strain>
    </source>
</reference>
<dbReference type="PROSITE" id="PS51318">
    <property type="entry name" value="TAT"/>
    <property type="match status" value="1"/>
</dbReference>
<dbReference type="InterPro" id="IPR006311">
    <property type="entry name" value="TAT_signal"/>
</dbReference>
<dbReference type="SUPFAM" id="SSF48317">
    <property type="entry name" value="Acid phosphatase/Vanadium-dependent haloperoxidase"/>
    <property type="match status" value="2"/>
</dbReference>
<dbReference type="Gene3D" id="1.10.606.20">
    <property type="match status" value="2"/>
</dbReference>
<evidence type="ECO:0000256" key="1">
    <source>
        <dbReference type="SAM" id="MobiDB-lite"/>
    </source>
</evidence>
<sequence>METQGGMSRRWALKTAGAAGAAAIMTGAGAGAAHADESRRGDGHRRDRGVEPTAGTWKTWVLSSGTEIPVKPPPRGQAARRDLDAVLRAAAARTDETLEQISFWDTGSPGFRWNQIGAQLLVANPAPDTFRVVTYLNLAIYDATIAAWAWKQHYRRQRPSGERLRTAVDTPRSPSYPSEHGAAAGAAVGVLSHFYPDQAAALAERAAEHAASRVAAGVEHPSDFKAGYALGRAVGAKVARARIDGDGFDKPYRGDPDVPYPGGDGSYPVLPKDEGYIQLVIGEWKPLLIGDVTAFRSPPPPAKGSAERAAEVAEVKNYPRRKQADFAELFFWAQDPAGRPEPDSGAFVNAAQAAFYYAVDVAFIVLEDINQKIHEYKLDANPPRAARTYALTFAAMLDAYIACWNAKYHYLVGRPIHFDPTIDTLWTTYPVAAYPSGHSCNLTAPATVLGYLFPRDAHYFLSRAKENAASRLWAGIHFRSDFEAGVAMGQEVGRAVIEHAKADGSS</sequence>
<feature type="domain" description="Phosphatidic acid phosphatase type 2/haloperoxidase" evidence="2">
    <location>
        <begin position="394"/>
        <end position="490"/>
    </location>
</feature>
<organism evidence="3 4">
    <name type="scientific">Friedmanniella luteola</name>
    <dbReference type="NCBI Taxonomy" id="546871"/>
    <lineage>
        <taxon>Bacteria</taxon>
        <taxon>Bacillati</taxon>
        <taxon>Actinomycetota</taxon>
        <taxon>Actinomycetes</taxon>
        <taxon>Propionibacteriales</taxon>
        <taxon>Nocardioidaceae</taxon>
        <taxon>Friedmanniella</taxon>
    </lineage>
</organism>
<dbReference type="InterPro" id="IPR052559">
    <property type="entry name" value="V-haloperoxidase"/>
</dbReference>
<evidence type="ECO:0000313" key="3">
    <source>
        <dbReference type="EMBL" id="SDR85928.1"/>
    </source>
</evidence>
<dbReference type="PANTHER" id="PTHR34599">
    <property type="entry name" value="PEROXIDASE-RELATED"/>
    <property type="match status" value="1"/>
</dbReference>
<evidence type="ECO:0000313" key="4">
    <source>
        <dbReference type="Proteomes" id="UP000199092"/>
    </source>
</evidence>
<proteinExistence type="predicted"/>
<protein>
    <submittedName>
        <fullName evidence="3">PAP2 superfamily protein</fullName>
    </submittedName>
</protein>
<dbReference type="Proteomes" id="UP000199092">
    <property type="component" value="Chromosome I"/>
</dbReference>
<name>A0A1H1MGN9_9ACTN</name>
<gene>
    <name evidence="3" type="ORF">SAMN04488543_0634</name>
</gene>
<dbReference type="PANTHER" id="PTHR34599:SF1">
    <property type="entry name" value="PHOSPHATIDIC ACID PHOSPHATASE TYPE 2_HALOPEROXIDASE DOMAIN-CONTAINING PROTEIN"/>
    <property type="match status" value="1"/>
</dbReference>
<keyword evidence="4" id="KW-1185">Reference proteome</keyword>
<dbReference type="Pfam" id="PF01569">
    <property type="entry name" value="PAP2"/>
    <property type="match status" value="2"/>
</dbReference>
<dbReference type="OrthoDB" id="103227at2"/>
<feature type="region of interest" description="Disordered" evidence="1">
    <location>
        <begin position="32"/>
        <end position="53"/>
    </location>
</feature>
<dbReference type="InterPro" id="IPR000326">
    <property type="entry name" value="PAP2/HPO"/>
</dbReference>
<dbReference type="AlphaFoldDB" id="A0A1H1MGN9"/>
<feature type="compositionally biased region" description="Basic and acidic residues" evidence="1">
    <location>
        <begin position="34"/>
        <end position="50"/>
    </location>
</feature>
<dbReference type="EMBL" id="LT629749">
    <property type="protein sequence ID" value="SDR85928.1"/>
    <property type="molecule type" value="Genomic_DNA"/>
</dbReference>
<evidence type="ECO:0000259" key="2">
    <source>
        <dbReference type="Pfam" id="PF01569"/>
    </source>
</evidence>
<accession>A0A1H1MGN9</accession>
<feature type="domain" description="Phosphatidic acid phosphatase type 2/haloperoxidase" evidence="2">
    <location>
        <begin position="143"/>
        <end position="236"/>
    </location>
</feature>
<dbReference type="CDD" id="cd03398">
    <property type="entry name" value="PAP2_haloperoxidase"/>
    <property type="match status" value="1"/>
</dbReference>
<dbReference type="STRING" id="546871.SAMN04488543_0634"/>
<dbReference type="InterPro" id="IPR036938">
    <property type="entry name" value="PAP2/HPO_sf"/>
</dbReference>